<keyword evidence="9" id="KW-1185">Reference proteome</keyword>
<dbReference type="GO" id="GO:0043529">
    <property type="term" value="C:GET complex"/>
    <property type="evidence" value="ECO:0007669"/>
    <property type="project" value="TreeGrafter"/>
</dbReference>
<gene>
    <name evidence="8" type="ORF">VNO80_09204</name>
</gene>
<dbReference type="EMBL" id="JAYMYR010000004">
    <property type="protein sequence ID" value="KAK7367195.1"/>
    <property type="molecule type" value="Genomic_DNA"/>
</dbReference>
<keyword evidence="5 7" id="KW-1133">Transmembrane helix</keyword>
<protein>
    <recommendedName>
        <fullName evidence="10">Tail-anchored protein insertion receptor WRB</fullName>
    </recommendedName>
</protein>
<feature type="transmembrane region" description="Helical" evidence="7">
    <location>
        <begin position="97"/>
        <end position="120"/>
    </location>
</feature>
<dbReference type="PANTHER" id="PTHR42650:SF1">
    <property type="entry name" value="GUIDED ENTRY OF TAIL-ANCHORED PROTEINS FACTOR 1"/>
    <property type="match status" value="1"/>
</dbReference>
<evidence type="ECO:0000313" key="8">
    <source>
        <dbReference type="EMBL" id="KAK7367195.1"/>
    </source>
</evidence>
<comment type="similarity">
    <text evidence="2">Belongs to the WRB/GET1 family.</text>
</comment>
<dbReference type="AlphaFoldDB" id="A0AAN9N5X2"/>
<evidence type="ECO:0008006" key="10">
    <source>
        <dbReference type="Google" id="ProtNLM"/>
    </source>
</evidence>
<comment type="subcellular location">
    <subcellularLocation>
        <location evidence="1">Endoplasmic reticulum membrane</location>
    </subcellularLocation>
</comment>
<keyword evidence="4" id="KW-0256">Endoplasmic reticulum</keyword>
<sequence>MEDEGSHVRERSLAAPLIFFIVAAFQFAYYCLDHVAKQSGSDREKEDRLRAEIKQLLKEASSMSQPSTFARAAKLKRLATAKERELSKYRHSSHKDYAVYSKVVLIFKYLTYAMLLMWFWRVPVATVHRQLVQPFGSLLSWKSGGVQNNSARIGIISWLVISARVCRFVRRAYSK</sequence>
<keyword evidence="3 7" id="KW-0812">Transmembrane</keyword>
<keyword evidence="6 7" id="KW-0472">Membrane</keyword>
<reference evidence="8 9" key="1">
    <citation type="submission" date="2024-01" db="EMBL/GenBank/DDBJ databases">
        <title>The genomes of 5 underutilized Papilionoideae crops provide insights into root nodulation and disease resistanc.</title>
        <authorList>
            <person name="Jiang F."/>
        </authorList>
    </citation>
    <scope>NUCLEOTIDE SEQUENCE [LARGE SCALE GENOMIC DNA]</scope>
    <source>
        <strain evidence="8">JINMINGXINNONG_FW02</strain>
        <tissue evidence="8">Leaves</tissue>
    </source>
</reference>
<name>A0AAN9N5X2_PHACN</name>
<dbReference type="PANTHER" id="PTHR42650">
    <property type="entry name" value="TAIL-ANCHORED PROTEIN INSERTION RECEPTOR WRB"/>
    <property type="match status" value="1"/>
</dbReference>
<dbReference type="Pfam" id="PF04420">
    <property type="entry name" value="CHD5"/>
    <property type="match status" value="1"/>
</dbReference>
<evidence type="ECO:0000313" key="9">
    <source>
        <dbReference type="Proteomes" id="UP001374584"/>
    </source>
</evidence>
<dbReference type="GO" id="GO:0071816">
    <property type="term" value="P:tail-anchored membrane protein insertion into ER membrane"/>
    <property type="evidence" value="ECO:0007669"/>
    <property type="project" value="InterPro"/>
</dbReference>
<organism evidence="8 9">
    <name type="scientific">Phaseolus coccineus</name>
    <name type="common">Scarlet runner bean</name>
    <name type="synonym">Phaseolus multiflorus</name>
    <dbReference type="NCBI Taxonomy" id="3886"/>
    <lineage>
        <taxon>Eukaryota</taxon>
        <taxon>Viridiplantae</taxon>
        <taxon>Streptophyta</taxon>
        <taxon>Embryophyta</taxon>
        <taxon>Tracheophyta</taxon>
        <taxon>Spermatophyta</taxon>
        <taxon>Magnoliopsida</taxon>
        <taxon>eudicotyledons</taxon>
        <taxon>Gunneridae</taxon>
        <taxon>Pentapetalae</taxon>
        <taxon>rosids</taxon>
        <taxon>fabids</taxon>
        <taxon>Fabales</taxon>
        <taxon>Fabaceae</taxon>
        <taxon>Papilionoideae</taxon>
        <taxon>50 kb inversion clade</taxon>
        <taxon>NPAAA clade</taxon>
        <taxon>indigoferoid/millettioid clade</taxon>
        <taxon>Phaseoleae</taxon>
        <taxon>Phaseolus</taxon>
    </lineage>
</organism>
<evidence type="ECO:0000256" key="5">
    <source>
        <dbReference type="ARBA" id="ARBA00022989"/>
    </source>
</evidence>
<evidence type="ECO:0000256" key="2">
    <source>
        <dbReference type="ARBA" id="ARBA00010799"/>
    </source>
</evidence>
<evidence type="ECO:0000256" key="7">
    <source>
        <dbReference type="SAM" id="Phobius"/>
    </source>
</evidence>
<dbReference type="GO" id="GO:0043495">
    <property type="term" value="F:protein-membrane adaptor activity"/>
    <property type="evidence" value="ECO:0007669"/>
    <property type="project" value="TreeGrafter"/>
</dbReference>
<comment type="caution">
    <text evidence="8">The sequence shown here is derived from an EMBL/GenBank/DDBJ whole genome shotgun (WGS) entry which is preliminary data.</text>
</comment>
<dbReference type="GO" id="GO:0005789">
    <property type="term" value="C:endoplasmic reticulum membrane"/>
    <property type="evidence" value="ECO:0007669"/>
    <property type="project" value="UniProtKB-SubCell"/>
</dbReference>
<feature type="transmembrane region" description="Helical" evidence="7">
    <location>
        <begin position="12"/>
        <end position="32"/>
    </location>
</feature>
<evidence type="ECO:0000256" key="3">
    <source>
        <dbReference type="ARBA" id="ARBA00022692"/>
    </source>
</evidence>
<evidence type="ECO:0000256" key="6">
    <source>
        <dbReference type="ARBA" id="ARBA00023136"/>
    </source>
</evidence>
<accession>A0AAN9N5X2</accession>
<dbReference type="Proteomes" id="UP001374584">
    <property type="component" value="Unassembled WGS sequence"/>
</dbReference>
<evidence type="ECO:0000256" key="1">
    <source>
        <dbReference type="ARBA" id="ARBA00004586"/>
    </source>
</evidence>
<evidence type="ECO:0000256" key="4">
    <source>
        <dbReference type="ARBA" id="ARBA00022824"/>
    </source>
</evidence>
<dbReference type="InterPro" id="IPR028945">
    <property type="entry name" value="Get1"/>
</dbReference>
<proteinExistence type="inferred from homology"/>